<reference evidence="1 2" key="1">
    <citation type="submission" date="2007-01" db="EMBL/GenBank/DDBJ databases">
        <authorList>
            <person name="Haygood M."/>
            <person name="Podell S."/>
            <person name="Anderson C."/>
            <person name="Hopkinson B."/>
            <person name="Roe K."/>
            <person name="Barbeau K."/>
            <person name="Gaasterland T."/>
            <person name="Ferriera S."/>
            <person name="Johnson J."/>
            <person name="Kravitz S."/>
            <person name="Beeson K."/>
            <person name="Sutton G."/>
            <person name="Rogers Y.-H."/>
            <person name="Friedman R."/>
            <person name="Frazier M."/>
            <person name="Venter J.C."/>
        </authorList>
    </citation>
    <scope>NUCLEOTIDE SEQUENCE [LARGE SCALE GENOMIC DNA]</scope>
    <source>
        <strain evidence="1 2">ATCC 23134</strain>
    </source>
</reference>
<sequence length="207" mass="24444">MKTILTSLLVLVVLSQGQSQDNKMRKFEQKLATFRYSLYQDLAQLKSKILYSWFGNRPQAVPEQLNQKLQKFYNDHAKTIKNYRLYQLRLHATNAPIKISEYEKVEVKNESINLNPSKVSAWNHIFTVNPLRHLEIMSSKILAHQLSATEFGSQSLYDNLAHPRMIAQKLANQHWEVWIDKYFWVLKFDYQPETVSLELKGLFKRKD</sequence>
<evidence type="ECO:0000313" key="1">
    <source>
        <dbReference type="EMBL" id="EAY24458.1"/>
    </source>
</evidence>
<dbReference type="Proteomes" id="UP000004095">
    <property type="component" value="Unassembled WGS sequence"/>
</dbReference>
<protein>
    <submittedName>
        <fullName evidence="1">Uncharacterized protein</fullName>
    </submittedName>
</protein>
<proteinExistence type="predicted"/>
<name>A1ZYW1_MICM2</name>
<evidence type="ECO:0000313" key="2">
    <source>
        <dbReference type="Proteomes" id="UP000004095"/>
    </source>
</evidence>
<dbReference type="AlphaFoldDB" id="A1ZYW1"/>
<dbReference type="EMBL" id="AAWS01000069">
    <property type="protein sequence ID" value="EAY24458.1"/>
    <property type="molecule type" value="Genomic_DNA"/>
</dbReference>
<keyword evidence="2" id="KW-1185">Reference proteome</keyword>
<comment type="caution">
    <text evidence="1">The sequence shown here is derived from an EMBL/GenBank/DDBJ whole genome shotgun (WGS) entry which is preliminary data.</text>
</comment>
<gene>
    <name evidence="1" type="ORF">M23134_06312</name>
</gene>
<dbReference type="RefSeq" id="WP_002704823.1">
    <property type="nucleotide sequence ID" value="NZ_AAWS01000069.1"/>
</dbReference>
<organism evidence="1 2">
    <name type="scientific">Microscilla marina ATCC 23134</name>
    <dbReference type="NCBI Taxonomy" id="313606"/>
    <lineage>
        <taxon>Bacteria</taxon>
        <taxon>Pseudomonadati</taxon>
        <taxon>Bacteroidota</taxon>
        <taxon>Cytophagia</taxon>
        <taxon>Cytophagales</taxon>
        <taxon>Microscillaceae</taxon>
        <taxon>Microscilla</taxon>
    </lineage>
</organism>
<accession>A1ZYW1</accession>